<feature type="domain" description="Teneurin-like YD-shell" evidence="5">
    <location>
        <begin position="947"/>
        <end position="1085"/>
    </location>
</feature>
<dbReference type="SUPFAM" id="SSF63829">
    <property type="entry name" value="Calcium-dependent phosphotriesterase"/>
    <property type="match status" value="1"/>
</dbReference>
<comment type="caution">
    <text evidence="6">The sequence shown here is derived from an EMBL/GenBank/DDBJ whole genome shotgun (WGS) entry which is preliminary data.</text>
</comment>
<dbReference type="EMBL" id="BAAASG010000021">
    <property type="protein sequence ID" value="GAA2514333.1"/>
    <property type="molecule type" value="Genomic_DNA"/>
</dbReference>
<keyword evidence="1" id="KW-0677">Repeat</keyword>
<dbReference type="PRINTS" id="PR00394">
    <property type="entry name" value="RHSPROTEIN"/>
</dbReference>
<dbReference type="NCBIfam" id="TIGR01643">
    <property type="entry name" value="YD_repeat_2x"/>
    <property type="match status" value="11"/>
</dbReference>
<dbReference type="InterPro" id="IPR031325">
    <property type="entry name" value="RHS_repeat"/>
</dbReference>
<dbReference type="InterPro" id="IPR006530">
    <property type="entry name" value="YD"/>
</dbReference>
<evidence type="ECO:0008006" key="8">
    <source>
        <dbReference type="Google" id="ProtNLM"/>
    </source>
</evidence>
<dbReference type="RefSeq" id="WP_344405226.1">
    <property type="nucleotide sequence ID" value="NZ_BAAASG010000021.1"/>
</dbReference>
<feature type="domain" description="Putative T7SS secretion signal" evidence="4">
    <location>
        <begin position="15"/>
        <end position="264"/>
    </location>
</feature>
<proteinExistence type="predicted"/>
<dbReference type="InterPro" id="IPR056823">
    <property type="entry name" value="TEN-like_YD-shell"/>
</dbReference>
<dbReference type="PANTHER" id="PTHR32305">
    <property type="match status" value="1"/>
</dbReference>
<dbReference type="NCBIfam" id="TIGR03696">
    <property type="entry name" value="Rhs_assc_core"/>
    <property type="match status" value="1"/>
</dbReference>
<feature type="domain" description="DUF6531" evidence="3">
    <location>
        <begin position="425"/>
        <end position="497"/>
    </location>
</feature>
<dbReference type="InterPro" id="IPR049082">
    <property type="entry name" value="T7SS_signal"/>
</dbReference>
<dbReference type="Proteomes" id="UP001501777">
    <property type="component" value="Unassembled WGS sequence"/>
</dbReference>
<protein>
    <recommendedName>
        <fullName evidence="8">Type IV secretion protein Rhs</fullName>
    </recommendedName>
</protein>
<evidence type="ECO:0000256" key="1">
    <source>
        <dbReference type="ARBA" id="ARBA00022737"/>
    </source>
</evidence>
<feature type="domain" description="Teneurin-like YD-shell" evidence="5">
    <location>
        <begin position="1348"/>
        <end position="1426"/>
    </location>
</feature>
<evidence type="ECO:0000259" key="4">
    <source>
        <dbReference type="Pfam" id="PF21725"/>
    </source>
</evidence>
<dbReference type="Gene3D" id="2.180.10.10">
    <property type="entry name" value="RHS repeat-associated core"/>
    <property type="match status" value="3"/>
</dbReference>
<keyword evidence="7" id="KW-1185">Reference proteome</keyword>
<reference evidence="6 7" key="1">
    <citation type="journal article" date="2019" name="Int. J. Syst. Evol. Microbiol.">
        <title>The Global Catalogue of Microorganisms (GCM) 10K type strain sequencing project: providing services to taxonomists for standard genome sequencing and annotation.</title>
        <authorList>
            <consortium name="The Broad Institute Genomics Platform"/>
            <consortium name="The Broad Institute Genome Sequencing Center for Infectious Disease"/>
            <person name="Wu L."/>
            <person name="Ma J."/>
        </authorList>
    </citation>
    <scope>NUCLEOTIDE SEQUENCE [LARGE SCALE GENOMIC DNA]</scope>
    <source>
        <strain evidence="6 7">JCM 4395</strain>
    </source>
</reference>
<organism evidence="6 7">
    <name type="scientific">Streptomyces longisporus</name>
    <dbReference type="NCBI Taxonomy" id="1948"/>
    <lineage>
        <taxon>Bacteria</taxon>
        <taxon>Bacillati</taxon>
        <taxon>Actinomycetota</taxon>
        <taxon>Actinomycetes</taxon>
        <taxon>Kitasatosporales</taxon>
        <taxon>Streptomycetaceae</taxon>
        <taxon>Streptomyces</taxon>
    </lineage>
</organism>
<gene>
    <name evidence="6" type="ORF">GCM10010276_73000</name>
</gene>
<evidence type="ECO:0000259" key="3">
    <source>
        <dbReference type="Pfam" id="PF20148"/>
    </source>
</evidence>
<dbReference type="PANTHER" id="PTHR32305:SF15">
    <property type="entry name" value="PROTEIN RHSA-RELATED"/>
    <property type="match status" value="1"/>
</dbReference>
<accession>A0ABN3N4I2</accession>
<dbReference type="InterPro" id="IPR050708">
    <property type="entry name" value="T6SS_VgrG/RHS"/>
</dbReference>
<evidence type="ECO:0000256" key="2">
    <source>
        <dbReference type="SAM" id="MobiDB-lite"/>
    </source>
</evidence>
<feature type="domain" description="Teneurin-like YD-shell" evidence="5">
    <location>
        <begin position="1109"/>
        <end position="1280"/>
    </location>
</feature>
<evidence type="ECO:0000259" key="5">
    <source>
        <dbReference type="Pfam" id="PF25023"/>
    </source>
</evidence>
<dbReference type="InterPro" id="IPR022385">
    <property type="entry name" value="Rhs_assc_core"/>
</dbReference>
<sequence length="1592" mass="173024">MGIGDWIDKAGDGLEGVAEGLNKGMGEAVNWTADQGADVLSAVGADGLAEGVRDFGEGVNNRLGGEVAERRLGESEDPKELVHGSAGALEARARHLQKFSQAFENVGQGMRSLDGGSWQGEAADAFRAKFEVHPKQWLTAADACEAAAKALDAYAGMVRWAQGQAQLAIDAYRRAQEVSRQAADEYGARVQAYNRAAGQYDATLLAGQDAGPRPVEPGAFTDPGTPGREEAEDILDHARRQRTEAAREAQRRIADALESAPPKPEFTDRLGADAKDGFVGMQLNSMHVAGGLLRGGTDLLKLVRTANPLDVYNLTHPGEWMKNSNMLLAGLVGTAAHPERLPMSLLGTGWSHDPGDAAGYLLSNLIGGKGAGGAARVAAGDAARAAIRDGARAAAKDAGEQAARRSVGEAARDVARELKCKLFGGDPVDLATGRMSLPQTDVTLPAKLPLVFTRQFESSYRAGRWFGPKWTSTADTRLEIDAEGVIFVREDGSLLAYPHPAPGVPTMPLEGGRCPLVIDSYGDYAITDPETDRNWYFAGPGGDGNGIALLAQITDRSGQWLTFDYDDEAAPTGIVHSAGYHLRIETAGKRITALHLADPDGDIELVRFGYDEHGHLAAVTNSSGLPTRFTNDELGRIIAWTDTNNSSYHYVYDDEGRCTSQSGEAGHLRNTFAYGEVDPDTGLRVITATNSLGHSTRYHVNGALQVVAETGPDGATTHTTYDRYDRPLTVTDPLGRTLSYAYDEAGRMVMAVRPDGRYTSIGYDDQGLPISIAGADGTHTSQQFDEFGNRTQVTDSSGATTRFTYDAFGHLSAITNATGARTTVRCNPAGLPLEITDPLGAVTRYERDGFGRPVTITDPLGAVTRLEWTVEGRLARRIAADGTTESWTYDGEGNCTSHTDAMGAVSRYEYTHFDLLAARTGPDGVRYTFDHDTELHLTKVTNPQGLTWSYAYDPAGRLIAETDFDDRTVTYEHDAAGRLTTSTTASGETIRFERDVLGRVVRKQAAGTVTTYAYDTTGGLARAANADAVLELQRDETGRLISETVNGRTLTYTYDPLGRRTGRTTPTGATSTWTYDAAGNRTELTTGGHTLTFTHDAAGRELTRHLADTLTLTNAFDPMGRLTSQELTGPADRRLQHRAYTYRADGNLTAIDDHLGGTRRFELDPAGRVTSVQAANWTETYAYDTAGNQTRATWPESMPGQEATGERSYTGTRITRAGNVRYEHDEAGRVTLRQKTRLSRKPDTWRYTWDTEDRLTSVVTPDGTTWRYRYDPLGRRIAKQRLATDGETVLEQVDFTWDGTTLCEQTTHSPGTPGPAVTLTWDHNGLHPLTQTERKTPAEASQEEIDSRFFAIVTDLVGTPTELVDEQGDIAWRTRTTLWGTTTWSRTATAYTPLRFPGQYQDPETGLHYNYFRHYDPETARYLTPDPLGLTPAPNPETYIPNPLIWSDPLGLAPGICSRTGQEVNPRGYSSLFEMQLDPSDFGRSRSVHFNRANAALDEAIKANPDLGKYLDQFSPGIADQVSEVGGRRNPIGHTWQHEPAANAEGRQGVMRLVPTYQHTPGSPWWDVLHPGNTGGYAEWAVPNGAPPNRRG</sequence>
<dbReference type="Pfam" id="PF21725">
    <property type="entry name" value="T7SS_signal"/>
    <property type="match status" value="1"/>
</dbReference>
<feature type="region of interest" description="Disordered" evidence="2">
    <location>
        <begin position="207"/>
        <end position="229"/>
    </location>
</feature>
<dbReference type="InterPro" id="IPR045351">
    <property type="entry name" value="DUF6531"/>
</dbReference>
<evidence type="ECO:0000313" key="6">
    <source>
        <dbReference type="EMBL" id="GAA2514333.1"/>
    </source>
</evidence>
<dbReference type="Pfam" id="PF20148">
    <property type="entry name" value="DUF6531"/>
    <property type="match status" value="1"/>
</dbReference>
<name>A0ABN3N4I2_STRLO</name>
<evidence type="ECO:0000313" key="7">
    <source>
        <dbReference type="Proteomes" id="UP001501777"/>
    </source>
</evidence>
<dbReference type="Pfam" id="PF05593">
    <property type="entry name" value="RHS_repeat"/>
    <property type="match status" value="5"/>
</dbReference>
<dbReference type="Pfam" id="PF25023">
    <property type="entry name" value="TEN_YD-shell"/>
    <property type="match status" value="3"/>
</dbReference>